<dbReference type="InterPro" id="IPR014026">
    <property type="entry name" value="UDP-Glc/GDP-Man_DH_dimer"/>
</dbReference>
<dbReference type="AlphaFoldDB" id="A0A0F9L6S6"/>
<dbReference type="NCBIfam" id="TIGR03026">
    <property type="entry name" value="NDP-sugDHase"/>
    <property type="match status" value="1"/>
</dbReference>
<dbReference type="InterPro" id="IPR017476">
    <property type="entry name" value="UDP-Glc/GDP-Man"/>
</dbReference>
<dbReference type="GO" id="GO:0016616">
    <property type="term" value="F:oxidoreductase activity, acting on the CH-OH group of donors, NAD or NADP as acceptor"/>
    <property type="evidence" value="ECO:0007669"/>
    <property type="project" value="InterPro"/>
</dbReference>
<dbReference type="SMART" id="SM00984">
    <property type="entry name" value="UDPG_MGDP_dh_C"/>
    <property type="match status" value="1"/>
</dbReference>
<dbReference type="GO" id="GO:0051287">
    <property type="term" value="F:NAD binding"/>
    <property type="evidence" value="ECO:0007669"/>
    <property type="project" value="InterPro"/>
</dbReference>
<dbReference type="Pfam" id="PF00984">
    <property type="entry name" value="UDPG_MGDP_dh"/>
    <property type="match status" value="1"/>
</dbReference>
<dbReference type="InterPro" id="IPR014027">
    <property type="entry name" value="UDP-Glc/GDP-Man_DH_C"/>
</dbReference>
<dbReference type="Gene3D" id="3.40.50.720">
    <property type="entry name" value="NAD(P)-binding Rossmann-like Domain"/>
    <property type="match status" value="2"/>
</dbReference>
<dbReference type="PIRSF" id="PIRSF000124">
    <property type="entry name" value="UDPglc_GDPman_dh"/>
    <property type="match status" value="1"/>
</dbReference>
<dbReference type="SUPFAM" id="SSF48179">
    <property type="entry name" value="6-phosphogluconate dehydrogenase C-terminal domain-like"/>
    <property type="match status" value="1"/>
</dbReference>
<dbReference type="GO" id="GO:0016628">
    <property type="term" value="F:oxidoreductase activity, acting on the CH-CH group of donors, NAD or NADP as acceptor"/>
    <property type="evidence" value="ECO:0007669"/>
    <property type="project" value="InterPro"/>
</dbReference>
<dbReference type="PIRSF" id="PIRSF500136">
    <property type="entry name" value="UDP_ManNAc_DH"/>
    <property type="match status" value="1"/>
</dbReference>
<accession>A0A0F9L6S6</accession>
<name>A0A0F9L6S6_9ZZZZ</name>
<keyword evidence="1" id="KW-0560">Oxidoreductase</keyword>
<dbReference type="PANTHER" id="PTHR43491:SF1">
    <property type="entry name" value="UDP-N-ACETYL-D-MANNOSAMINE DEHYDROGENASE"/>
    <property type="match status" value="1"/>
</dbReference>
<dbReference type="EMBL" id="LAZR01007773">
    <property type="protein sequence ID" value="KKM83036.1"/>
    <property type="molecule type" value="Genomic_DNA"/>
</dbReference>
<proteinExistence type="predicted"/>
<keyword evidence="2" id="KW-0520">NAD</keyword>
<dbReference type="Pfam" id="PF03721">
    <property type="entry name" value="UDPG_MGDP_dh_N"/>
    <property type="match status" value="1"/>
</dbReference>
<dbReference type="InterPro" id="IPR028359">
    <property type="entry name" value="UDP_ManNAc/GlcNAc_DH"/>
</dbReference>
<evidence type="ECO:0000256" key="1">
    <source>
        <dbReference type="ARBA" id="ARBA00023002"/>
    </source>
</evidence>
<gene>
    <name evidence="4" type="ORF">LCGC14_1313450</name>
</gene>
<dbReference type="GO" id="GO:0000271">
    <property type="term" value="P:polysaccharide biosynthetic process"/>
    <property type="evidence" value="ECO:0007669"/>
    <property type="project" value="InterPro"/>
</dbReference>
<protein>
    <recommendedName>
        <fullName evidence="3">UDP-glucose/GDP-mannose dehydrogenase C-terminal domain-containing protein</fullName>
    </recommendedName>
</protein>
<dbReference type="InterPro" id="IPR036291">
    <property type="entry name" value="NAD(P)-bd_dom_sf"/>
</dbReference>
<dbReference type="Pfam" id="PF03720">
    <property type="entry name" value="UDPG_MGDP_dh_C"/>
    <property type="match status" value="1"/>
</dbReference>
<feature type="domain" description="UDP-glucose/GDP-mannose dehydrogenase C-terminal" evidence="3">
    <location>
        <begin position="330"/>
        <end position="425"/>
    </location>
</feature>
<dbReference type="InterPro" id="IPR036220">
    <property type="entry name" value="UDP-Glc/GDP-Man_DH_C_sf"/>
</dbReference>
<dbReference type="SUPFAM" id="SSF51735">
    <property type="entry name" value="NAD(P)-binding Rossmann-fold domains"/>
    <property type="match status" value="1"/>
</dbReference>
<comment type="caution">
    <text evidence="4">The sequence shown here is derived from an EMBL/GenBank/DDBJ whole genome shotgun (WGS) entry which is preliminary data.</text>
</comment>
<evidence type="ECO:0000256" key="2">
    <source>
        <dbReference type="ARBA" id="ARBA00023027"/>
    </source>
</evidence>
<dbReference type="SUPFAM" id="SSF52413">
    <property type="entry name" value="UDP-glucose/GDP-mannose dehydrogenase C-terminal domain"/>
    <property type="match status" value="1"/>
</dbReference>
<organism evidence="4">
    <name type="scientific">marine sediment metagenome</name>
    <dbReference type="NCBI Taxonomy" id="412755"/>
    <lineage>
        <taxon>unclassified sequences</taxon>
        <taxon>metagenomes</taxon>
        <taxon>ecological metagenomes</taxon>
    </lineage>
</organism>
<dbReference type="InterPro" id="IPR008927">
    <property type="entry name" value="6-PGluconate_DH-like_C_sf"/>
</dbReference>
<sequence>MKNKQLMELIRNKEARVGVIGLGQAGLPCAMLLANQGYKVTGFDIDRAKVDMLSKGKSYLDDVTNDELAKLIKTKRFQAKDSMATLGSTDVKLISVPTLLTNQEEPDLSAVEAVSKKIVKYLSKPSLILVESTVYPGATEAIVKKQLDDNGFKLGKDYFLAYSPSRIDPGNKEWRLRKVPKLVGGFTDDCLDLATVLYKNVVAEVIQTSSIKIAETTKLFENSFRAVNIAFVDRFRAVCQAMDMNIWEIIELAKTKPYGFTPFYPGPGVGGDCIPIDPLYVAWKAREHGMRANFIELAQRIIDTMPRQVVGRLYDLLNENRKSINNSKILLIGAAFKKDNSSTKNSPIEPIIDLLSQRKAKISFHDPYVNNLNVNGFEMKSTALNARTLKNQDAVLVITDHSNIDYGLIAKESKLVYDTRNALAKFSSPHIHT</sequence>
<evidence type="ECO:0000313" key="4">
    <source>
        <dbReference type="EMBL" id="KKM83036.1"/>
    </source>
</evidence>
<evidence type="ECO:0000259" key="3">
    <source>
        <dbReference type="SMART" id="SM00984"/>
    </source>
</evidence>
<reference evidence="4" key="1">
    <citation type="journal article" date="2015" name="Nature">
        <title>Complex archaea that bridge the gap between prokaryotes and eukaryotes.</title>
        <authorList>
            <person name="Spang A."/>
            <person name="Saw J.H."/>
            <person name="Jorgensen S.L."/>
            <person name="Zaremba-Niedzwiedzka K."/>
            <person name="Martijn J."/>
            <person name="Lind A.E."/>
            <person name="van Eijk R."/>
            <person name="Schleper C."/>
            <person name="Guy L."/>
            <person name="Ettema T.J."/>
        </authorList>
    </citation>
    <scope>NUCLEOTIDE SEQUENCE</scope>
</reference>
<dbReference type="InterPro" id="IPR001732">
    <property type="entry name" value="UDP-Glc/GDP-Man_DH_N"/>
</dbReference>
<dbReference type="PANTHER" id="PTHR43491">
    <property type="entry name" value="UDP-N-ACETYL-D-MANNOSAMINE DEHYDROGENASE"/>
    <property type="match status" value="1"/>
</dbReference>